<dbReference type="GO" id="GO:0005524">
    <property type="term" value="F:ATP binding"/>
    <property type="evidence" value="ECO:0007669"/>
    <property type="project" value="UniProtKB-UniRule"/>
</dbReference>
<dbReference type="PANTHER" id="PTHR48085">
    <property type="entry name" value="CADMIUM/ZINC-TRANSPORTING ATPASE HMA2-RELATED"/>
    <property type="match status" value="1"/>
</dbReference>
<comment type="caution">
    <text evidence="12">The sequence shown here is derived from an EMBL/GenBank/DDBJ whole genome shotgun (WGS) entry which is preliminary data.</text>
</comment>
<dbReference type="GO" id="GO:0005886">
    <property type="term" value="C:plasma membrane"/>
    <property type="evidence" value="ECO:0007669"/>
    <property type="project" value="UniProtKB-SubCell"/>
</dbReference>
<feature type="domain" description="P-type ATPase A" evidence="11">
    <location>
        <begin position="193"/>
        <end position="291"/>
    </location>
</feature>
<dbReference type="InterPro" id="IPR044492">
    <property type="entry name" value="P_typ_ATPase_HD_dom"/>
</dbReference>
<dbReference type="SUPFAM" id="SSF56784">
    <property type="entry name" value="HAD-like"/>
    <property type="match status" value="1"/>
</dbReference>
<evidence type="ECO:0000256" key="9">
    <source>
        <dbReference type="ARBA" id="ARBA00049338"/>
    </source>
</evidence>
<dbReference type="InterPro" id="IPR051014">
    <property type="entry name" value="Cation_Transport_ATPase_IB"/>
</dbReference>
<keyword evidence="10" id="KW-1003">Cell membrane</keyword>
<dbReference type="Proteomes" id="UP000709351">
    <property type="component" value="Unassembled WGS sequence"/>
</dbReference>
<name>A0A930DQY2_9FIRM</name>
<reference evidence="12" key="1">
    <citation type="submission" date="2020-04" db="EMBL/GenBank/DDBJ databases">
        <title>Deep metagenomics examines the oral microbiome during advanced dental caries in children, revealing novel taxa and co-occurrences with host molecules.</title>
        <authorList>
            <person name="Baker J.L."/>
            <person name="Morton J.T."/>
            <person name="Dinis M."/>
            <person name="Alvarez R."/>
            <person name="Tran N.C."/>
            <person name="Knight R."/>
            <person name="Edlund A."/>
        </authorList>
    </citation>
    <scope>NUCLEOTIDE SEQUENCE</scope>
    <source>
        <strain evidence="12">JCVI_24_bin.2</strain>
    </source>
</reference>
<dbReference type="RefSeq" id="WP_315506141.1">
    <property type="nucleotide sequence ID" value="NZ_CAUSUX010000047.1"/>
</dbReference>
<evidence type="ECO:0000313" key="12">
    <source>
        <dbReference type="EMBL" id="MBF1283243.1"/>
    </source>
</evidence>
<evidence type="ECO:0000256" key="5">
    <source>
        <dbReference type="ARBA" id="ARBA00022967"/>
    </source>
</evidence>
<comment type="subcellular location">
    <subcellularLocation>
        <location evidence="10">Cell membrane</location>
    </subcellularLocation>
    <subcellularLocation>
        <location evidence="1">Membrane</location>
        <topology evidence="1">Multi-pass membrane protein</topology>
    </subcellularLocation>
</comment>
<evidence type="ECO:0000259" key="11">
    <source>
        <dbReference type="Pfam" id="PF00122"/>
    </source>
</evidence>
<dbReference type="InterPro" id="IPR018303">
    <property type="entry name" value="ATPase_P-typ_P_site"/>
</dbReference>
<dbReference type="Pfam" id="PF00702">
    <property type="entry name" value="Hydrolase"/>
    <property type="match status" value="1"/>
</dbReference>
<keyword evidence="10" id="KW-0547">Nucleotide-binding</keyword>
<keyword evidence="6" id="KW-1133">Transmembrane helix</keyword>
<dbReference type="EC" id="7.2.2.21" evidence="8"/>
<dbReference type="GO" id="GO:0046872">
    <property type="term" value="F:metal ion binding"/>
    <property type="evidence" value="ECO:0007669"/>
    <property type="project" value="UniProtKB-KW"/>
</dbReference>
<dbReference type="InterPro" id="IPR001757">
    <property type="entry name" value="P_typ_ATPase"/>
</dbReference>
<evidence type="ECO:0000256" key="10">
    <source>
        <dbReference type="RuleBase" id="RU362081"/>
    </source>
</evidence>
<dbReference type="PROSITE" id="PS00154">
    <property type="entry name" value="ATPASE_E1_E2"/>
    <property type="match status" value="1"/>
</dbReference>
<dbReference type="NCBIfam" id="TIGR01525">
    <property type="entry name" value="ATPase-IB_hvy"/>
    <property type="match status" value="1"/>
</dbReference>
<dbReference type="InterPro" id="IPR008250">
    <property type="entry name" value="ATPase_P-typ_transduc_dom_A_sf"/>
</dbReference>
<dbReference type="PRINTS" id="PR00120">
    <property type="entry name" value="HATPASE"/>
</dbReference>
<dbReference type="Gene3D" id="3.40.50.1000">
    <property type="entry name" value="HAD superfamily/HAD-like"/>
    <property type="match status" value="1"/>
</dbReference>
<sequence length="718" mass="78999">MKCKILHESQGRMRVRALKPRMTVEQADILEYYLKAQEGVIYAKVNDRTADAIISYEGTREGIVLALSRFSYEENVALVPDHTGRALNREYEDKLVMTVVNRVVNVLFFPVPLKRVLTGIKAIPYVLKGIGSILKGKIEVALLDAVAISASILTGDYDTASSVMFLLGIGEILEEWTHKKSVDDLARTMSLDVDKVWTVVQGEEVLLPVNEVKVGAEIVVRTGNMIPLDGKLSSGEAMVNQASMTGESVPVRKTKGSYAYAGTVVEEGECRIIVEKEAGSGRYDRIVKMIEESEKLKSSTEDKASHLADKLVPYSLGGAALAYLFTRNVTKALAFLMVDFSCALKLSMPVAVLSAMREAGKYHISVKGGKFMEVISEADTIVFDKTGTLTYAKPRVEEVITFMGADEDEMLRMAACLEEHYPHSMANAVVTEAERRDLHHAERHSKVEYVVAHGISSIYEEKRVLIGSYHFIFEDEKCTVPKGEEAKFHAIPEEYSSLYLAVNGQLAAVILVSDPLRAEAKDVIRKLKHLGINKVVMMTGDNKHTAKAVAKKVGVDEFYAEVLPEDKAKFIQEEHKKGRKVIMVGDGINDSPALSEADAGIAISAGAAIAKEVADITVKEGDLYELVILKEISNRLMRRINDNYRFIIGFNSALIGLGFFGVITPSGSALFHNLSTIATGLKSMTALLPKEKKEEVQLLVQNAKEQNESLALEMNKSA</sequence>
<dbReference type="InterPro" id="IPR036412">
    <property type="entry name" value="HAD-like_sf"/>
</dbReference>
<dbReference type="GO" id="GO:0008551">
    <property type="term" value="F:P-type cadmium transporter activity"/>
    <property type="evidence" value="ECO:0007669"/>
    <property type="project" value="UniProtKB-EC"/>
</dbReference>
<dbReference type="InterPro" id="IPR027256">
    <property type="entry name" value="P-typ_ATPase_IB"/>
</dbReference>
<dbReference type="SFLD" id="SFLDG00002">
    <property type="entry name" value="C1.7:_P-type_atpase_like"/>
    <property type="match status" value="1"/>
</dbReference>
<keyword evidence="4" id="KW-0812">Transmembrane</keyword>
<keyword evidence="3" id="KW-0104">Cadmium</keyword>
<dbReference type="Pfam" id="PF00122">
    <property type="entry name" value="E1-E2_ATPase"/>
    <property type="match status" value="1"/>
</dbReference>
<dbReference type="Gene3D" id="2.70.150.10">
    <property type="entry name" value="Calcium-transporting ATPase, cytoplasmic transduction domain A"/>
    <property type="match status" value="1"/>
</dbReference>
<keyword evidence="5" id="KW-1278">Translocase</keyword>
<organism evidence="12 13">
    <name type="scientific">Oribacterium parvum</name>
    <dbReference type="NCBI Taxonomy" id="1501329"/>
    <lineage>
        <taxon>Bacteria</taxon>
        <taxon>Bacillati</taxon>
        <taxon>Bacillota</taxon>
        <taxon>Clostridia</taxon>
        <taxon>Lachnospirales</taxon>
        <taxon>Lachnospiraceae</taxon>
        <taxon>Oribacterium</taxon>
    </lineage>
</organism>
<keyword evidence="10" id="KW-0479">Metal-binding</keyword>
<dbReference type="Gene3D" id="3.40.1110.10">
    <property type="entry name" value="Calcium-transporting ATPase, cytoplasmic domain N"/>
    <property type="match status" value="1"/>
</dbReference>
<dbReference type="PRINTS" id="PR00119">
    <property type="entry name" value="CATATPASE"/>
</dbReference>
<evidence type="ECO:0000256" key="1">
    <source>
        <dbReference type="ARBA" id="ARBA00004141"/>
    </source>
</evidence>
<dbReference type="GO" id="GO:0016887">
    <property type="term" value="F:ATP hydrolysis activity"/>
    <property type="evidence" value="ECO:0007669"/>
    <property type="project" value="InterPro"/>
</dbReference>
<evidence type="ECO:0000256" key="6">
    <source>
        <dbReference type="ARBA" id="ARBA00022989"/>
    </source>
</evidence>
<dbReference type="SFLD" id="SFLDF00027">
    <property type="entry name" value="p-type_atpase"/>
    <property type="match status" value="1"/>
</dbReference>
<proteinExistence type="inferred from homology"/>
<dbReference type="InterPro" id="IPR023299">
    <property type="entry name" value="ATPase_P-typ_cyto_dom_N"/>
</dbReference>
<protein>
    <recommendedName>
        <fullName evidence="8">Cd(2+)-exporting ATPase</fullName>
        <ecNumber evidence="8">7.2.2.21</ecNumber>
    </recommendedName>
</protein>
<comment type="catalytic activity">
    <reaction evidence="9">
        <text>Cd(2+)(in) + ATP + H2O = Cd(2+)(out) + ADP + phosphate + H(+)</text>
        <dbReference type="Rhea" id="RHEA:12132"/>
        <dbReference type="ChEBI" id="CHEBI:15377"/>
        <dbReference type="ChEBI" id="CHEBI:15378"/>
        <dbReference type="ChEBI" id="CHEBI:30616"/>
        <dbReference type="ChEBI" id="CHEBI:43474"/>
        <dbReference type="ChEBI" id="CHEBI:48775"/>
        <dbReference type="ChEBI" id="CHEBI:456216"/>
        <dbReference type="EC" id="7.2.2.21"/>
    </reaction>
</comment>
<dbReference type="InterPro" id="IPR023214">
    <property type="entry name" value="HAD_sf"/>
</dbReference>
<dbReference type="PANTHER" id="PTHR48085:SF5">
    <property type="entry name" value="CADMIUM_ZINC-TRANSPORTING ATPASE HMA4-RELATED"/>
    <property type="match status" value="1"/>
</dbReference>
<keyword evidence="7" id="KW-0472">Membrane</keyword>
<dbReference type="InterPro" id="IPR059000">
    <property type="entry name" value="ATPase_P-type_domA"/>
</dbReference>
<evidence type="ECO:0000256" key="3">
    <source>
        <dbReference type="ARBA" id="ARBA00022539"/>
    </source>
</evidence>
<gene>
    <name evidence="12" type="ORF">HXM93_01730</name>
</gene>
<dbReference type="AlphaFoldDB" id="A0A930DQY2"/>
<evidence type="ECO:0000256" key="2">
    <source>
        <dbReference type="ARBA" id="ARBA00006024"/>
    </source>
</evidence>
<evidence type="ECO:0000256" key="7">
    <source>
        <dbReference type="ARBA" id="ARBA00023136"/>
    </source>
</evidence>
<accession>A0A930DQY2</accession>
<comment type="similarity">
    <text evidence="2 10">Belongs to the cation transport ATPase (P-type) (TC 3.A.3) family. Type IB subfamily.</text>
</comment>
<evidence type="ECO:0000256" key="8">
    <source>
        <dbReference type="ARBA" id="ARBA00039103"/>
    </source>
</evidence>
<dbReference type="NCBIfam" id="TIGR01494">
    <property type="entry name" value="ATPase_P-type"/>
    <property type="match status" value="1"/>
</dbReference>
<evidence type="ECO:0000256" key="4">
    <source>
        <dbReference type="ARBA" id="ARBA00022692"/>
    </source>
</evidence>
<evidence type="ECO:0000313" key="13">
    <source>
        <dbReference type="Proteomes" id="UP000709351"/>
    </source>
</evidence>
<dbReference type="SUPFAM" id="SSF81653">
    <property type="entry name" value="Calcium ATPase, transduction domain A"/>
    <property type="match status" value="1"/>
</dbReference>
<dbReference type="EMBL" id="JABZRD010000069">
    <property type="protein sequence ID" value="MBF1283243.1"/>
    <property type="molecule type" value="Genomic_DNA"/>
</dbReference>
<keyword evidence="10" id="KW-0067">ATP-binding</keyword>
<dbReference type="SFLD" id="SFLDS00003">
    <property type="entry name" value="Haloacid_Dehalogenase"/>
    <property type="match status" value="1"/>
</dbReference>